<name>A0A1I6T3I0_9RHOB</name>
<evidence type="ECO:0008006" key="5">
    <source>
        <dbReference type="Google" id="ProtNLM"/>
    </source>
</evidence>
<comment type="subcellular location">
    <subcellularLocation>
        <location evidence="1">Secreted</location>
    </subcellularLocation>
</comment>
<organism evidence="3 4">
    <name type="scientific">Alloyangia pacifica</name>
    <dbReference type="NCBI Taxonomy" id="311180"/>
    <lineage>
        <taxon>Bacteria</taxon>
        <taxon>Pseudomonadati</taxon>
        <taxon>Pseudomonadota</taxon>
        <taxon>Alphaproteobacteria</taxon>
        <taxon>Rhodobacterales</taxon>
        <taxon>Roseobacteraceae</taxon>
        <taxon>Alloyangia</taxon>
    </lineage>
</organism>
<dbReference type="Gene3D" id="2.150.10.10">
    <property type="entry name" value="Serralysin-like metalloprotease, C-terminal"/>
    <property type="match status" value="1"/>
</dbReference>
<dbReference type="PRINTS" id="PR00313">
    <property type="entry name" value="CABNDNGRPT"/>
</dbReference>
<dbReference type="InterPro" id="IPR050557">
    <property type="entry name" value="RTX_toxin/Mannuronan_C5-epim"/>
</dbReference>
<dbReference type="InterPro" id="IPR011049">
    <property type="entry name" value="Serralysin-like_metalloprot_C"/>
</dbReference>
<keyword evidence="2" id="KW-0964">Secreted</keyword>
<dbReference type="GO" id="GO:0005576">
    <property type="term" value="C:extracellular region"/>
    <property type="evidence" value="ECO:0007669"/>
    <property type="project" value="UniProtKB-SubCell"/>
</dbReference>
<dbReference type="PANTHER" id="PTHR38340">
    <property type="entry name" value="S-LAYER PROTEIN"/>
    <property type="match status" value="1"/>
</dbReference>
<evidence type="ECO:0000313" key="4">
    <source>
        <dbReference type="Proteomes" id="UP000199392"/>
    </source>
</evidence>
<sequence>MSYFFSSFSLFSSLKKLFVAKLDYFSSFKCDDDKYDDGGHHDGGHHDGGGHDDGGCDGGCPTGDPIGTEVIRGTAEGDLLETTAGYASTIAGNSGDDTINGGDYADYILGNRGDDLIKGGCGDDSLYGGENDDTIYGGDGDDFISGDEGADLLYGGEGADTFEFESTDIGDGAVDTIADFDGAEDIISIPEYTAAELSFDLAANGSDVEIYVNDVLEVVVLDSTVGEVEAATAYAMV</sequence>
<evidence type="ECO:0000256" key="2">
    <source>
        <dbReference type="ARBA" id="ARBA00022525"/>
    </source>
</evidence>
<dbReference type="PANTHER" id="PTHR38340:SF1">
    <property type="entry name" value="S-LAYER PROTEIN"/>
    <property type="match status" value="1"/>
</dbReference>
<dbReference type="Proteomes" id="UP000199392">
    <property type="component" value="Unassembled WGS sequence"/>
</dbReference>
<dbReference type="PROSITE" id="PS00330">
    <property type="entry name" value="HEMOLYSIN_CALCIUM"/>
    <property type="match status" value="1"/>
</dbReference>
<dbReference type="SUPFAM" id="SSF51120">
    <property type="entry name" value="beta-Roll"/>
    <property type="match status" value="1"/>
</dbReference>
<dbReference type="OrthoDB" id="7822081at2"/>
<dbReference type="InterPro" id="IPR018511">
    <property type="entry name" value="Hemolysin-typ_Ca-bd_CS"/>
</dbReference>
<dbReference type="AlphaFoldDB" id="A0A1I6T3I0"/>
<dbReference type="Pfam" id="PF00353">
    <property type="entry name" value="HemolysinCabind"/>
    <property type="match status" value="2"/>
</dbReference>
<dbReference type="EMBL" id="FOZW01000005">
    <property type="protein sequence ID" value="SFS83829.1"/>
    <property type="molecule type" value="Genomic_DNA"/>
</dbReference>
<evidence type="ECO:0000313" key="3">
    <source>
        <dbReference type="EMBL" id="SFS83829.1"/>
    </source>
</evidence>
<dbReference type="STRING" id="311180.SAMN04488050_105273"/>
<keyword evidence="4" id="KW-1185">Reference proteome</keyword>
<proteinExistence type="predicted"/>
<reference evidence="4" key="1">
    <citation type="submission" date="2016-10" db="EMBL/GenBank/DDBJ databases">
        <authorList>
            <person name="Varghese N."/>
            <person name="Submissions S."/>
        </authorList>
    </citation>
    <scope>NUCLEOTIDE SEQUENCE [LARGE SCALE GENOMIC DNA]</scope>
    <source>
        <strain evidence="4">DSM 26894</strain>
    </source>
</reference>
<protein>
    <recommendedName>
        <fullName evidence="5">Alkaline phosphatase</fullName>
    </recommendedName>
</protein>
<dbReference type="InterPro" id="IPR001343">
    <property type="entry name" value="Hemolysn_Ca-bd"/>
</dbReference>
<accession>A0A1I6T3I0</accession>
<evidence type="ECO:0000256" key="1">
    <source>
        <dbReference type="ARBA" id="ARBA00004613"/>
    </source>
</evidence>
<dbReference type="GO" id="GO:0005509">
    <property type="term" value="F:calcium ion binding"/>
    <property type="evidence" value="ECO:0007669"/>
    <property type="project" value="InterPro"/>
</dbReference>
<dbReference type="RefSeq" id="WP_092424582.1">
    <property type="nucleotide sequence ID" value="NZ_FNCL01000005.1"/>
</dbReference>
<gene>
    <name evidence="3" type="ORF">SAMN04488050_105273</name>
</gene>